<dbReference type="Gene3D" id="2.170.260.10">
    <property type="entry name" value="paz domain"/>
    <property type="match status" value="1"/>
</dbReference>
<dbReference type="Gene3D" id="3.40.50.2300">
    <property type="match status" value="1"/>
</dbReference>
<dbReference type="SUPFAM" id="SSF53098">
    <property type="entry name" value="Ribonuclease H-like"/>
    <property type="match status" value="1"/>
</dbReference>
<accession>A0ABQ9FPW2</accession>
<dbReference type="Pfam" id="PF02170">
    <property type="entry name" value="PAZ"/>
    <property type="match status" value="1"/>
</dbReference>
<feature type="region of interest" description="Disordered" evidence="2">
    <location>
        <begin position="113"/>
        <end position="181"/>
    </location>
</feature>
<dbReference type="InterPro" id="IPR036397">
    <property type="entry name" value="RNaseH_sf"/>
</dbReference>
<evidence type="ECO:0000313" key="6">
    <source>
        <dbReference type="Proteomes" id="UP001217089"/>
    </source>
</evidence>
<dbReference type="Pfam" id="PF23278">
    <property type="entry name" value="Piwi_N"/>
    <property type="match status" value="1"/>
</dbReference>
<dbReference type="Proteomes" id="UP001217089">
    <property type="component" value="Unassembled WGS sequence"/>
</dbReference>
<dbReference type="PROSITE" id="PS50822">
    <property type="entry name" value="PIWI"/>
    <property type="match status" value="1"/>
</dbReference>
<dbReference type="InterPro" id="IPR036085">
    <property type="entry name" value="PAZ_dom_sf"/>
</dbReference>
<dbReference type="InterPro" id="IPR003100">
    <property type="entry name" value="PAZ_dom"/>
</dbReference>
<feature type="compositionally biased region" description="Basic and acidic residues" evidence="2">
    <location>
        <begin position="25"/>
        <end position="35"/>
    </location>
</feature>
<dbReference type="InterPro" id="IPR003165">
    <property type="entry name" value="Piwi"/>
</dbReference>
<reference evidence="5 6" key="1">
    <citation type="submission" date="2022-12" db="EMBL/GenBank/DDBJ databases">
        <title>Chromosome-level genome of Tegillarca granosa.</title>
        <authorList>
            <person name="Kim J."/>
        </authorList>
    </citation>
    <scope>NUCLEOTIDE SEQUENCE [LARGE SCALE GENOMIC DNA]</scope>
    <source>
        <strain evidence="5">Teg-2019</strain>
        <tissue evidence="5">Adductor muscle</tissue>
    </source>
</reference>
<feature type="domain" description="PAZ" evidence="3">
    <location>
        <begin position="348"/>
        <end position="463"/>
    </location>
</feature>
<protein>
    <submittedName>
        <fullName evidence="5">Uncharacterized protein</fullName>
    </submittedName>
</protein>
<feature type="region of interest" description="Disordered" evidence="2">
    <location>
        <begin position="1"/>
        <end position="98"/>
    </location>
</feature>
<dbReference type="PANTHER" id="PTHR22891">
    <property type="entry name" value="EUKARYOTIC TRANSLATION INITIATION FACTOR 2C"/>
    <property type="match status" value="1"/>
</dbReference>
<comment type="similarity">
    <text evidence="1">Belongs to the argonaute family.</text>
</comment>
<dbReference type="CDD" id="cd04658">
    <property type="entry name" value="Piwi_piwi-like_Euk"/>
    <property type="match status" value="1"/>
</dbReference>
<dbReference type="PROSITE" id="PS50821">
    <property type="entry name" value="PAZ"/>
    <property type="match status" value="1"/>
</dbReference>
<sequence length="934" mass="104779">MASGGYGRGGRGAALLQALGQPVRKPGESQDDNAKTTKQVPGASALPSQPTAPAALGRGQYLSLLQGIKPASQTQTQTPSGPPSAPGGSGAPPAMPMGRGLAAVNLLLKSSGRGISIPGQTPAQEIPKPTLPQPIPPTSMAAQATTESPVKKSGFSPPASRFAQMSVEETKPVVSRPGSDGKRVNLSCNYIKINCHNPGVYQYHVDFRPQVDSKRARFAYINRHKDVIGNTKAFDGSILYLPIKLPNQETVIQAEDKRDSKIVTITIRLTRVVPPEQCVQLYNIIFRRIMNILQMVQVGRYYYNPQTPAAVPQHKLEVWPGYITAVKENEGGLMLLADASHRVLRTETVAQVMQNIFNKNPTGFRDDCVRVLVGCVVLTRYNNKTYRIDDILWDKSPKDTFTSSKSGTPMTFMDYYRDSYSKQIEDADQPLLLHRPKRPKVPGGKEMKSEAICLVPELCYLTGLSDELRQDFRVMKDLATHTRVTPQQRQNTMKKFIRSVNNNQEANQELLNWGLELQEETLHIEGRQVPEEKVYFSNNVCVPAGPNADWNREVTRQTVLTAVDLQSWVVLYTKRDQGKANDYIQMMLKCCPQMGIQCNAPVRLELQNDRTETIIRSLRDHINPQVQMVVIICPTSRDDRYSAIKKLCCVECPVPSQVIIAKTISKQDKLRSVTQKIALQINCKLGGELWALTIPMKELMIVGIDVYHDATKGKRSIAGFVSSTNRTCTRWYSRVCFQTPGQELIDGLKMCLTSAIRKYHEVNHSLPEKIVVFRDGVGDGQLNTVAGYEAQQLQQCFDHFGENYKPKLAITIVQKRINTRIFLKGNRDMENPGPGTVVDHTVTRREWYDFFLVSQHVRQGTVSPTHYIVVYDDTNMKPDHMQRLSYKLTHLYYNWPGTVRVPAPCQYAHKLAYLVGQNIHKEPSTALSDRLFFL</sequence>
<dbReference type="EMBL" id="JARBDR010000214">
    <property type="protein sequence ID" value="KAJ8318176.1"/>
    <property type="molecule type" value="Genomic_DNA"/>
</dbReference>
<comment type="caution">
    <text evidence="5">The sequence shown here is derived from an EMBL/GenBank/DDBJ whole genome shotgun (WGS) entry which is preliminary data.</text>
</comment>
<proteinExistence type="inferred from homology"/>
<feature type="compositionally biased region" description="Low complexity" evidence="2">
    <location>
        <begin position="70"/>
        <end position="79"/>
    </location>
</feature>
<feature type="domain" description="Piwi" evidence="4">
    <location>
        <begin position="628"/>
        <end position="920"/>
    </location>
</feature>
<dbReference type="SUPFAM" id="SSF101690">
    <property type="entry name" value="PAZ domain"/>
    <property type="match status" value="1"/>
</dbReference>
<dbReference type="Pfam" id="PF02171">
    <property type="entry name" value="Piwi"/>
    <property type="match status" value="1"/>
</dbReference>
<evidence type="ECO:0000259" key="4">
    <source>
        <dbReference type="PROSITE" id="PS50822"/>
    </source>
</evidence>
<keyword evidence="6" id="KW-1185">Reference proteome</keyword>
<dbReference type="CDD" id="cd02845">
    <property type="entry name" value="PAZ_piwi_like"/>
    <property type="match status" value="1"/>
</dbReference>
<evidence type="ECO:0000313" key="5">
    <source>
        <dbReference type="EMBL" id="KAJ8318176.1"/>
    </source>
</evidence>
<evidence type="ECO:0000256" key="2">
    <source>
        <dbReference type="SAM" id="MobiDB-lite"/>
    </source>
</evidence>
<evidence type="ECO:0000256" key="1">
    <source>
        <dbReference type="RuleBase" id="RU361178"/>
    </source>
</evidence>
<feature type="compositionally biased region" description="Gly residues" evidence="2">
    <location>
        <begin position="1"/>
        <end position="12"/>
    </location>
</feature>
<dbReference type="SMART" id="SM00949">
    <property type="entry name" value="PAZ"/>
    <property type="match status" value="1"/>
</dbReference>
<dbReference type="SMART" id="SM00950">
    <property type="entry name" value="Piwi"/>
    <property type="match status" value="1"/>
</dbReference>
<organism evidence="5 6">
    <name type="scientific">Tegillarca granosa</name>
    <name type="common">Malaysian cockle</name>
    <name type="synonym">Anadara granosa</name>
    <dbReference type="NCBI Taxonomy" id="220873"/>
    <lineage>
        <taxon>Eukaryota</taxon>
        <taxon>Metazoa</taxon>
        <taxon>Spiralia</taxon>
        <taxon>Lophotrochozoa</taxon>
        <taxon>Mollusca</taxon>
        <taxon>Bivalvia</taxon>
        <taxon>Autobranchia</taxon>
        <taxon>Pteriomorphia</taxon>
        <taxon>Arcoida</taxon>
        <taxon>Arcoidea</taxon>
        <taxon>Arcidae</taxon>
        <taxon>Tegillarca</taxon>
    </lineage>
</organism>
<name>A0ABQ9FPW2_TEGGR</name>
<dbReference type="InterPro" id="IPR012337">
    <property type="entry name" value="RNaseH-like_sf"/>
</dbReference>
<evidence type="ECO:0000259" key="3">
    <source>
        <dbReference type="PROSITE" id="PS50821"/>
    </source>
</evidence>
<gene>
    <name evidence="5" type="ORF">KUTeg_003267</name>
</gene>
<dbReference type="Gene3D" id="3.30.420.10">
    <property type="entry name" value="Ribonuclease H-like superfamily/Ribonuclease H"/>
    <property type="match status" value="1"/>
</dbReference>